<accession>A0A9P9D2T4</accession>
<dbReference type="AlphaFoldDB" id="A0A9P9D2T4"/>
<feature type="compositionally biased region" description="Polar residues" evidence="1">
    <location>
        <begin position="1"/>
        <end position="25"/>
    </location>
</feature>
<evidence type="ECO:0000256" key="1">
    <source>
        <dbReference type="SAM" id="MobiDB-lite"/>
    </source>
</evidence>
<reference evidence="2" key="1">
    <citation type="journal article" date="2021" name="Nat. Commun.">
        <title>Genetic determinants of endophytism in the Arabidopsis root mycobiome.</title>
        <authorList>
            <person name="Mesny F."/>
            <person name="Miyauchi S."/>
            <person name="Thiergart T."/>
            <person name="Pickel B."/>
            <person name="Atanasova L."/>
            <person name="Karlsson M."/>
            <person name="Huettel B."/>
            <person name="Barry K.W."/>
            <person name="Haridas S."/>
            <person name="Chen C."/>
            <person name="Bauer D."/>
            <person name="Andreopoulos W."/>
            <person name="Pangilinan J."/>
            <person name="LaButti K."/>
            <person name="Riley R."/>
            <person name="Lipzen A."/>
            <person name="Clum A."/>
            <person name="Drula E."/>
            <person name="Henrissat B."/>
            <person name="Kohler A."/>
            <person name="Grigoriev I.V."/>
            <person name="Martin F.M."/>
            <person name="Hacquard S."/>
        </authorList>
    </citation>
    <scope>NUCLEOTIDE SEQUENCE</scope>
    <source>
        <strain evidence="2">MPI-CAGE-AT-0147</strain>
    </source>
</reference>
<gene>
    <name evidence="2" type="ORF">EDB81DRAFT_830005</name>
</gene>
<feature type="non-terminal residue" evidence="2">
    <location>
        <position position="99"/>
    </location>
</feature>
<keyword evidence="3" id="KW-1185">Reference proteome</keyword>
<organism evidence="2 3">
    <name type="scientific">Dactylonectria macrodidyma</name>
    <dbReference type="NCBI Taxonomy" id="307937"/>
    <lineage>
        <taxon>Eukaryota</taxon>
        <taxon>Fungi</taxon>
        <taxon>Dikarya</taxon>
        <taxon>Ascomycota</taxon>
        <taxon>Pezizomycotina</taxon>
        <taxon>Sordariomycetes</taxon>
        <taxon>Hypocreomycetidae</taxon>
        <taxon>Hypocreales</taxon>
        <taxon>Nectriaceae</taxon>
        <taxon>Dactylonectria</taxon>
    </lineage>
</organism>
<evidence type="ECO:0000313" key="3">
    <source>
        <dbReference type="Proteomes" id="UP000738349"/>
    </source>
</evidence>
<feature type="region of interest" description="Disordered" evidence="1">
    <location>
        <begin position="1"/>
        <end position="39"/>
    </location>
</feature>
<comment type="caution">
    <text evidence="2">The sequence shown here is derived from an EMBL/GenBank/DDBJ whole genome shotgun (WGS) entry which is preliminary data.</text>
</comment>
<sequence>MSNHESPDPSQVITFDTTLETSPQAENDEPDQLGTSHKSWQHNLGRSVHTLEVCVYHLLPLKELEEIEPPFSEDEEMMKKVASVNGGIKSADTRTSSPH</sequence>
<protein>
    <submittedName>
        <fullName evidence="2">Uncharacterized protein</fullName>
    </submittedName>
</protein>
<proteinExistence type="predicted"/>
<evidence type="ECO:0000313" key="2">
    <source>
        <dbReference type="EMBL" id="KAH7111374.1"/>
    </source>
</evidence>
<dbReference type="EMBL" id="JAGMUV010000041">
    <property type="protein sequence ID" value="KAH7111374.1"/>
    <property type="molecule type" value="Genomic_DNA"/>
</dbReference>
<name>A0A9P9D2T4_9HYPO</name>
<dbReference type="Proteomes" id="UP000738349">
    <property type="component" value="Unassembled WGS sequence"/>
</dbReference>